<evidence type="ECO:0008006" key="3">
    <source>
        <dbReference type="Google" id="ProtNLM"/>
    </source>
</evidence>
<dbReference type="EMBL" id="CP011924">
    <property type="protein sequence ID" value="ATD06242.1"/>
    <property type="molecule type" value="Genomic_DNA"/>
</dbReference>
<accession>A0ABN5C9F2</accession>
<organism evidence="1 2">
    <name type="scientific">Pseudoalteromonas piscicida</name>
    <dbReference type="NCBI Taxonomy" id="43662"/>
    <lineage>
        <taxon>Bacteria</taxon>
        <taxon>Pseudomonadati</taxon>
        <taxon>Pseudomonadota</taxon>
        <taxon>Gammaproteobacteria</taxon>
        <taxon>Alteromonadales</taxon>
        <taxon>Pseudoalteromonadaceae</taxon>
        <taxon>Pseudoalteromonas</taxon>
    </lineage>
</organism>
<dbReference type="Pfam" id="PF14255">
    <property type="entry name" value="Zn_ribbon_21"/>
    <property type="match status" value="1"/>
</dbReference>
<protein>
    <recommendedName>
        <fullName evidence="3">CPXCG motif-containing cysteine-rich protein</fullName>
    </recommendedName>
</protein>
<dbReference type="InterPro" id="IPR025990">
    <property type="entry name" value="zinc_ribbon_bacterial"/>
</dbReference>
<evidence type="ECO:0000313" key="2">
    <source>
        <dbReference type="Proteomes" id="UP000016521"/>
    </source>
</evidence>
<proteinExistence type="predicted"/>
<dbReference type="PIRSF" id="PIRSF037225">
    <property type="entry name" value="UCP037225"/>
    <property type="match status" value="1"/>
</dbReference>
<dbReference type="RefSeq" id="WP_010371584.1">
    <property type="nucleotide sequence ID" value="NZ_CP011924.1"/>
</dbReference>
<dbReference type="InterPro" id="IPR017143">
    <property type="entry name" value="UCP037225"/>
</dbReference>
<gene>
    <name evidence="1" type="ORF">PPIS_a1058</name>
</gene>
<dbReference type="Proteomes" id="UP000016521">
    <property type="component" value="Chromosome I"/>
</dbReference>
<name>A0ABN5C9F2_PSEO7</name>
<sequence length="67" mass="7877">MKSLYQQRIECPHCGHHIFVNLDTSEGDQDYYEDCAACCNPIHLNMHLDQLHNKLELRVDSDDEQVF</sequence>
<reference evidence="1 2" key="1">
    <citation type="submission" date="2015-06" db="EMBL/GenBank/DDBJ databases">
        <authorList>
            <person name="Xie B.-B."/>
            <person name="Rong J.-C."/>
            <person name="Qin Q.-L."/>
            <person name="Zhang Y.-Z."/>
        </authorList>
    </citation>
    <scope>NUCLEOTIDE SEQUENCE [LARGE SCALE GENOMIC DNA]</scope>
    <source>
        <strain evidence="1 2">JCM 20779</strain>
    </source>
</reference>
<evidence type="ECO:0000313" key="1">
    <source>
        <dbReference type="EMBL" id="ATD06242.1"/>
    </source>
</evidence>
<keyword evidence="2" id="KW-1185">Reference proteome</keyword>